<gene>
    <name evidence="2" type="ORF">C2G38_2251029</name>
</gene>
<dbReference type="AlphaFoldDB" id="A0A397UI96"/>
<dbReference type="Pfam" id="PF00686">
    <property type="entry name" value="CBM_20"/>
    <property type="match status" value="1"/>
</dbReference>
<accession>A0A397UI96</accession>
<dbReference type="InterPro" id="IPR016024">
    <property type="entry name" value="ARM-type_fold"/>
</dbReference>
<evidence type="ECO:0000313" key="3">
    <source>
        <dbReference type="Proteomes" id="UP000266673"/>
    </source>
</evidence>
<dbReference type="OrthoDB" id="2373143at2759"/>
<proteinExistence type="predicted"/>
<comment type="caution">
    <text evidence="2">The sequence shown here is derived from an EMBL/GenBank/DDBJ whole genome shotgun (WGS) entry which is preliminary data.</text>
</comment>
<dbReference type="InterPro" id="IPR013783">
    <property type="entry name" value="Ig-like_fold"/>
</dbReference>
<dbReference type="SUPFAM" id="SSF48371">
    <property type="entry name" value="ARM repeat"/>
    <property type="match status" value="1"/>
</dbReference>
<protein>
    <recommendedName>
        <fullName evidence="1">CBM20 domain-containing protein</fullName>
    </recommendedName>
</protein>
<organism evidence="2 3">
    <name type="scientific">Gigaspora rosea</name>
    <dbReference type="NCBI Taxonomy" id="44941"/>
    <lineage>
        <taxon>Eukaryota</taxon>
        <taxon>Fungi</taxon>
        <taxon>Fungi incertae sedis</taxon>
        <taxon>Mucoromycota</taxon>
        <taxon>Glomeromycotina</taxon>
        <taxon>Glomeromycetes</taxon>
        <taxon>Diversisporales</taxon>
        <taxon>Gigasporaceae</taxon>
        <taxon>Gigaspora</taxon>
    </lineage>
</organism>
<evidence type="ECO:0000259" key="1">
    <source>
        <dbReference type="Pfam" id="PF00686"/>
    </source>
</evidence>
<dbReference type="EMBL" id="QKWP01001301">
    <property type="protein sequence ID" value="RIB10005.1"/>
    <property type="molecule type" value="Genomic_DNA"/>
</dbReference>
<sequence>MSKNKGTNINITSVFHVHLPLNMDSCKLTVLGNCEALGSWKKPKIWFRQIQNSALWVSDPVQIPANLNVEYKYCLVSSGFLSGILSSPLNFEGEGSGTNRRMEFRGNIYDVWNDSKTFKKSTTSNDNYAFIDFIYKTIKSSENLNNGIMEYQYILNKHKNEFKGIISFVNQRLLTSETKEQVLFLCVFLGYYMDHQSGLTHKPCLPNNFPSAIAIKKFKTIDYYHSLPSNANSMLMKAIRALVQHNSKCGSLDWITIFALAPKFDESYSFIDSIEIYAYKNQPDYFINLLKEIKPCINNLKNSNPKVLNKTLNMLIKMSYDEECLVRLQECFKDYEDNNFKYELRKKLLELLKGQKLYWNNESISSLHRLLKDPDLEWQHREYLNVLKTIAESNQNIMLEYFPEIFKFISGLNLWKHKSELERQSVKWFINICKESSTFDIFRYLSMMHSTSTHGREILKKLLNHNIVMSLSDDTIFSVASEIGDFHEDIITHFISLIKDRVGVLVEVPDERLCREKNTVRKIILLGKRYVRKVICWETHMSGI</sequence>
<name>A0A397UI96_9GLOM</name>
<keyword evidence="3" id="KW-1185">Reference proteome</keyword>
<dbReference type="InterPro" id="IPR002044">
    <property type="entry name" value="CBM20"/>
</dbReference>
<dbReference type="STRING" id="44941.A0A397UI96"/>
<feature type="domain" description="CBM20" evidence="1">
    <location>
        <begin position="27"/>
        <end position="78"/>
    </location>
</feature>
<dbReference type="Gene3D" id="2.60.40.10">
    <property type="entry name" value="Immunoglobulins"/>
    <property type="match status" value="1"/>
</dbReference>
<dbReference type="SUPFAM" id="SSF49452">
    <property type="entry name" value="Starch-binding domain-like"/>
    <property type="match status" value="1"/>
</dbReference>
<dbReference type="Proteomes" id="UP000266673">
    <property type="component" value="Unassembled WGS sequence"/>
</dbReference>
<evidence type="ECO:0000313" key="2">
    <source>
        <dbReference type="EMBL" id="RIB10005.1"/>
    </source>
</evidence>
<reference evidence="2 3" key="1">
    <citation type="submission" date="2018-06" db="EMBL/GenBank/DDBJ databases">
        <title>Comparative genomics reveals the genomic features of Rhizophagus irregularis, R. cerebriforme, R. diaphanum and Gigaspora rosea, and their symbiotic lifestyle signature.</title>
        <authorList>
            <person name="Morin E."/>
            <person name="San Clemente H."/>
            <person name="Chen E.C.H."/>
            <person name="De La Providencia I."/>
            <person name="Hainaut M."/>
            <person name="Kuo A."/>
            <person name="Kohler A."/>
            <person name="Murat C."/>
            <person name="Tang N."/>
            <person name="Roy S."/>
            <person name="Loubradou J."/>
            <person name="Henrissat B."/>
            <person name="Grigoriev I.V."/>
            <person name="Corradi N."/>
            <person name="Roux C."/>
            <person name="Martin F.M."/>
        </authorList>
    </citation>
    <scope>NUCLEOTIDE SEQUENCE [LARGE SCALE GENOMIC DNA]</scope>
    <source>
        <strain evidence="2 3">DAOM 194757</strain>
    </source>
</reference>
<dbReference type="GO" id="GO:2001070">
    <property type="term" value="F:starch binding"/>
    <property type="evidence" value="ECO:0007669"/>
    <property type="project" value="InterPro"/>
</dbReference>
<dbReference type="InterPro" id="IPR013784">
    <property type="entry name" value="Carb-bd-like_fold"/>
</dbReference>